<dbReference type="Gene3D" id="2.80.10.50">
    <property type="match status" value="1"/>
</dbReference>
<dbReference type="PROSITE" id="PS50231">
    <property type="entry name" value="RICIN_B_LECTIN"/>
    <property type="match status" value="1"/>
</dbReference>
<evidence type="ECO:0000259" key="2">
    <source>
        <dbReference type="Pfam" id="PF00652"/>
    </source>
</evidence>
<keyword evidence="1" id="KW-0732">Signal</keyword>
<sequence length="272" mass="29327">MKFPVLIVSLFAIQALATRKYSIVNSCPSAVTLYINGESQGLLAANGGTTTRDFPNTWSGFIYTDANGGNQNGAGTTRAGFSSNYYYMVADTQGFNTGISITPVNRGYCFIAQCDTVTCPDAFQQPPTRFPLPQSGIPPQSPLFECPQADTGYFITFCPSGRFPNTQTGANAIHPNGNSNKCLDVKGTVFQNGTPVQIYDCNGTQAQKWAVQRGNTKVKLSGTNYCLDAGSTPGKGVGMKIWQCYDNLPALVWYYTDDNRIALTGKGTSIIF</sequence>
<dbReference type="InterPro" id="IPR035992">
    <property type="entry name" value="Ricin_B-like_lectins"/>
</dbReference>
<dbReference type="Pfam" id="PF00652">
    <property type="entry name" value="Ricin_B_lectin"/>
    <property type="match status" value="1"/>
</dbReference>
<dbReference type="SMART" id="SM00205">
    <property type="entry name" value="THN"/>
    <property type="match status" value="1"/>
</dbReference>
<dbReference type="OrthoDB" id="6770063at2759"/>
<accession>A0A9P5XW80</accession>
<dbReference type="EMBL" id="MU150400">
    <property type="protein sequence ID" value="KAF9456845.1"/>
    <property type="molecule type" value="Genomic_DNA"/>
</dbReference>
<proteinExistence type="predicted"/>
<reference evidence="3" key="1">
    <citation type="submission" date="2020-11" db="EMBL/GenBank/DDBJ databases">
        <authorList>
            <consortium name="DOE Joint Genome Institute"/>
            <person name="Ahrendt S."/>
            <person name="Riley R."/>
            <person name="Andreopoulos W."/>
            <person name="Labutti K."/>
            <person name="Pangilinan J."/>
            <person name="Ruiz-Duenas F.J."/>
            <person name="Barrasa J.M."/>
            <person name="Sanchez-Garcia M."/>
            <person name="Camarero S."/>
            <person name="Miyauchi S."/>
            <person name="Serrano A."/>
            <person name="Linde D."/>
            <person name="Babiker R."/>
            <person name="Drula E."/>
            <person name="Ayuso-Fernandez I."/>
            <person name="Pacheco R."/>
            <person name="Padilla G."/>
            <person name="Ferreira P."/>
            <person name="Barriuso J."/>
            <person name="Kellner H."/>
            <person name="Castanera R."/>
            <person name="Alfaro M."/>
            <person name="Ramirez L."/>
            <person name="Pisabarro A.G."/>
            <person name="Kuo A."/>
            <person name="Tritt A."/>
            <person name="Lipzen A."/>
            <person name="He G."/>
            <person name="Yan M."/>
            <person name="Ng V."/>
            <person name="Cullen D."/>
            <person name="Martin F."/>
            <person name="Rosso M.-N."/>
            <person name="Henrissat B."/>
            <person name="Hibbett D."/>
            <person name="Martinez A.T."/>
            <person name="Grigoriev I.V."/>
        </authorList>
    </citation>
    <scope>NUCLEOTIDE SEQUENCE</scope>
    <source>
        <strain evidence="3">CBS 247.69</strain>
    </source>
</reference>
<dbReference type="InterPro" id="IPR001938">
    <property type="entry name" value="Thaumatin"/>
</dbReference>
<comment type="caution">
    <text evidence="3">The sequence shown here is derived from an EMBL/GenBank/DDBJ whole genome shotgun (WGS) entry which is preliminary data.</text>
</comment>
<evidence type="ECO:0000313" key="4">
    <source>
        <dbReference type="Proteomes" id="UP000807353"/>
    </source>
</evidence>
<evidence type="ECO:0000256" key="1">
    <source>
        <dbReference type="SAM" id="SignalP"/>
    </source>
</evidence>
<feature type="chain" id="PRO_5040158122" evidence="1">
    <location>
        <begin position="18"/>
        <end position="272"/>
    </location>
</feature>
<keyword evidence="4" id="KW-1185">Reference proteome</keyword>
<dbReference type="InterPro" id="IPR037176">
    <property type="entry name" value="Osmotin/thaumatin-like_sf"/>
</dbReference>
<dbReference type="AlphaFoldDB" id="A0A9P5XW80"/>
<name>A0A9P5XW80_9AGAR</name>
<feature type="domain" description="Ricin B lectin" evidence="2">
    <location>
        <begin position="176"/>
        <end position="263"/>
    </location>
</feature>
<gene>
    <name evidence="3" type="ORF">BDZ94DRAFT_1176784</name>
</gene>
<organism evidence="3 4">
    <name type="scientific">Collybia nuda</name>
    <dbReference type="NCBI Taxonomy" id="64659"/>
    <lineage>
        <taxon>Eukaryota</taxon>
        <taxon>Fungi</taxon>
        <taxon>Dikarya</taxon>
        <taxon>Basidiomycota</taxon>
        <taxon>Agaricomycotina</taxon>
        <taxon>Agaricomycetes</taxon>
        <taxon>Agaricomycetidae</taxon>
        <taxon>Agaricales</taxon>
        <taxon>Tricholomatineae</taxon>
        <taxon>Clitocybaceae</taxon>
        <taxon>Collybia</taxon>
    </lineage>
</organism>
<dbReference type="SUPFAM" id="SSF50370">
    <property type="entry name" value="Ricin B-like lectins"/>
    <property type="match status" value="1"/>
</dbReference>
<dbReference type="Proteomes" id="UP000807353">
    <property type="component" value="Unassembled WGS sequence"/>
</dbReference>
<feature type="signal peptide" evidence="1">
    <location>
        <begin position="1"/>
        <end position="17"/>
    </location>
</feature>
<dbReference type="InterPro" id="IPR000772">
    <property type="entry name" value="Ricin_B_lectin"/>
</dbReference>
<dbReference type="CDD" id="cd00161">
    <property type="entry name" value="beta-trefoil_Ricin-like"/>
    <property type="match status" value="1"/>
</dbReference>
<protein>
    <submittedName>
        <fullName evidence="3">Ricin B lectin domain-containing protein</fullName>
    </submittedName>
</protein>
<evidence type="ECO:0000313" key="3">
    <source>
        <dbReference type="EMBL" id="KAF9456845.1"/>
    </source>
</evidence>
<dbReference type="SUPFAM" id="SSF49870">
    <property type="entry name" value="Osmotin, thaumatin-like protein"/>
    <property type="match status" value="1"/>
</dbReference>